<dbReference type="STRING" id="765912.Thimo_2233"/>
<dbReference type="InterPro" id="IPR000086">
    <property type="entry name" value="NUDIX_hydrolase_dom"/>
</dbReference>
<dbReference type="Pfam" id="PF21906">
    <property type="entry name" value="WHD_NrtR"/>
    <property type="match status" value="1"/>
</dbReference>
<keyword evidence="2 3" id="KW-0378">Hydrolase</keyword>
<evidence type="ECO:0000256" key="3">
    <source>
        <dbReference type="RuleBase" id="RU003476"/>
    </source>
</evidence>
<reference evidence="5 6" key="1">
    <citation type="submission" date="2011-09" db="EMBL/GenBank/DDBJ databases">
        <title>Complete sequence of chromosome of Thioflavicoccus mobilis 8321.</title>
        <authorList>
            <consortium name="US DOE Joint Genome Institute"/>
            <person name="Lucas S."/>
            <person name="Han J."/>
            <person name="Lapidus A."/>
            <person name="Cheng J.-F."/>
            <person name="Goodwin L."/>
            <person name="Pitluck S."/>
            <person name="Peters L."/>
            <person name="Ovchinnikova G."/>
            <person name="Lu M."/>
            <person name="Detter J.C."/>
            <person name="Han C."/>
            <person name="Tapia R."/>
            <person name="Land M."/>
            <person name="Hauser L."/>
            <person name="Kyrpides N."/>
            <person name="Ivanova N."/>
            <person name="Pagani I."/>
            <person name="Vogl K."/>
            <person name="Liu Z."/>
            <person name="Imhoff J."/>
            <person name="Thiel V."/>
            <person name="Frigaard N.-U."/>
            <person name="Bryant D."/>
            <person name="Woyke T."/>
        </authorList>
    </citation>
    <scope>NUCLEOTIDE SEQUENCE [LARGE SCALE GENOMIC DNA]</scope>
    <source>
        <strain evidence="5 6">8321</strain>
    </source>
</reference>
<dbReference type="eggNOG" id="COG4111">
    <property type="taxonomic scope" value="Bacteria"/>
</dbReference>
<dbReference type="CDD" id="cd18873">
    <property type="entry name" value="NUDIX_NadM_like"/>
    <property type="match status" value="1"/>
</dbReference>
<dbReference type="RefSeq" id="WP_015281117.1">
    <property type="nucleotide sequence ID" value="NC_019940.1"/>
</dbReference>
<evidence type="ECO:0000259" key="4">
    <source>
        <dbReference type="PROSITE" id="PS51462"/>
    </source>
</evidence>
<accession>L0H047</accession>
<dbReference type="InterPro" id="IPR015797">
    <property type="entry name" value="NUDIX_hydrolase-like_dom_sf"/>
</dbReference>
<dbReference type="InterPro" id="IPR020476">
    <property type="entry name" value="Nudix_hydrolase"/>
</dbReference>
<feature type="domain" description="Nudix hydrolase" evidence="4">
    <location>
        <begin position="9"/>
        <end position="145"/>
    </location>
</feature>
<name>L0H047_9GAMM</name>
<dbReference type="InterPro" id="IPR020084">
    <property type="entry name" value="NUDIX_hydrolase_CS"/>
</dbReference>
<dbReference type="HOGENOM" id="CLU_037162_3_1_6"/>
<evidence type="ECO:0000313" key="6">
    <source>
        <dbReference type="Proteomes" id="UP000010816"/>
    </source>
</evidence>
<evidence type="ECO:0000256" key="1">
    <source>
        <dbReference type="ARBA" id="ARBA00001946"/>
    </source>
</evidence>
<dbReference type="PANTHER" id="PTHR43736:SF4">
    <property type="entry name" value="SLR1690 PROTEIN"/>
    <property type="match status" value="1"/>
</dbReference>
<comment type="cofactor">
    <cofactor evidence="1">
        <name>Mg(2+)</name>
        <dbReference type="ChEBI" id="CHEBI:18420"/>
    </cofactor>
</comment>
<dbReference type="Pfam" id="PF00293">
    <property type="entry name" value="NUDIX"/>
    <property type="match status" value="1"/>
</dbReference>
<dbReference type="PATRIC" id="fig|765912.4.peg.2194"/>
<dbReference type="Proteomes" id="UP000010816">
    <property type="component" value="Chromosome"/>
</dbReference>
<dbReference type="PROSITE" id="PS00893">
    <property type="entry name" value="NUDIX_BOX"/>
    <property type="match status" value="1"/>
</dbReference>
<dbReference type="SUPFAM" id="SSF46785">
    <property type="entry name" value="Winged helix' DNA-binding domain"/>
    <property type="match status" value="1"/>
</dbReference>
<dbReference type="GO" id="GO:0016787">
    <property type="term" value="F:hydrolase activity"/>
    <property type="evidence" value="ECO:0007669"/>
    <property type="project" value="UniProtKB-KW"/>
</dbReference>
<protein>
    <submittedName>
        <fullName evidence="5">ADP-ribose pyrophosphatase</fullName>
    </submittedName>
</protein>
<proteinExistence type="inferred from homology"/>
<gene>
    <name evidence="5" type="ORF">Thimo_2233</name>
</gene>
<dbReference type="PANTHER" id="PTHR43736">
    <property type="entry name" value="ADP-RIBOSE PYROPHOSPHATASE"/>
    <property type="match status" value="1"/>
</dbReference>
<dbReference type="AlphaFoldDB" id="L0H047"/>
<dbReference type="OrthoDB" id="542521at2"/>
<dbReference type="InterPro" id="IPR036388">
    <property type="entry name" value="WH-like_DNA-bd_sf"/>
</dbReference>
<dbReference type="eggNOG" id="COG1051">
    <property type="taxonomic scope" value="Bacteria"/>
</dbReference>
<keyword evidence="6" id="KW-1185">Reference proteome</keyword>
<evidence type="ECO:0000256" key="2">
    <source>
        <dbReference type="ARBA" id="ARBA00022801"/>
    </source>
</evidence>
<evidence type="ECO:0000313" key="5">
    <source>
        <dbReference type="EMBL" id="AGA90980.1"/>
    </source>
</evidence>
<dbReference type="Gene3D" id="3.90.79.10">
    <property type="entry name" value="Nucleoside Triphosphate Pyrophosphohydrolase"/>
    <property type="match status" value="1"/>
</dbReference>
<dbReference type="KEGG" id="tmb:Thimo_2233"/>
<dbReference type="InterPro" id="IPR054105">
    <property type="entry name" value="WHD_NrtR"/>
</dbReference>
<dbReference type="EMBL" id="CP003051">
    <property type="protein sequence ID" value="AGA90980.1"/>
    <property type="molecule type" value="Genomic_DNA"/>
</dbReference>
<comment type="similarity">
    <text evidence="3">Belongs to the Nudix hydrolase family.</text>
</comment>
<dbReference type="PROSITE" id="PS51462">
    <property type="entry name" value="NUDIX"/>
    <property type="match status" value="1"/>
</dbReference>
<dbReference type="SUPFAM" id="SSF55811">
    <property type="entry name" value="Nudix"/>
    <property type="match status" value="1"/>
</dbReference>
<organism evidence="5 6">
    <name type="scientific">Thioflavicoccus mobilis 8321</name>
    <dbReference type="NCBI Taxonomy" id="765912"/>
    <lineage>
        <taxon>Bacteria</taxon>
        <taxon>Pseudomonadati</taxon>
        <taxon>Pseudomonadota</taxon>
        <taxon>Gammaproteobacteria</taxon>
        <taxon>Chromatiales</taxon>
        <taxon>Chromatiaceae</taxon>
        <taxon>Thioflavicoccus</taxon>
    </lineage>
</organism>
<sequence>MTGPYCYAYPHPAVTTDIVVFTIRDEQLQVLLIRRGGEPFRGQWALPGGFLDPAEDLDQCATRELAEETGLSGLYLEQLYTFGRPDRDPRERVVSVAYFALVPSQRLVVRAASDAAEAAWHPFRALPPLAFDHSEILALAHRRLTAKLGYSGIAFEFLPNTFTLSDLQRIYEILLGEVVDKRNFRKWALGLPQIEDTGERRCAGNHRPARLYRLKANHRGHTIAYPGATS</sequence>
<dbReference type="Gene3D" id="1.10.10.10">
    <property type="entry name" value="Winged helix-like DNA-binding domain superfamily/Winged helix DNA-binding domain"/>
    <property type="match status" value="1"/>
</dbReference>
<dbReference type="PRINTS" id="PR00502">
    <property type="entry name" value="NUDIXFAMILY"/>
</dbReference>
<dbReference type="InterPro" id="IPR036390">
    <property type="entry name" value="WH_DNA-bd_sf"/>
</dbReference>